<gene>
    <name evidence="9" type="ORF">DCAR_0205741</name>
</gene>
<dbReference type="InterPro" id="IPR036514">
    <property type="entry name" value="SGNH_hydro_sf"/>
</dbReference>
<accession>A0AAF0WEF3</accession>
<protein>
    <submittedName>
        <fullName evidence="9">Uncharacterized protein</fullName>
    </submittedName>
</protein>
<evidence type="ECO:0000256" key="1">
    <source>
        <dbReference type="ARBA" id="ARBA00004613"/>
    </source>
</evidence>
<evidence type="ECO:0000313" key="9">
    <source>
        <dbReference type="EMBL" id="WOG86530.1"/>
    </source>
</evidence>
<dbReference type="Proteomes" id="UP000077755">
    <property type="component" value="Chromosome 2"/>
</dbReference>
<dbReference type="KEGG" id="dcr:108203264"/>
<evidence type="ECO:0000256" key="5">
    <source>
        <dbReference type="ARBA" id="ARBA00022801"/>
    </source>
</evidence>
<keyword evidence="7" id="KW-0443">Lipid metabolism</keyword>
<dbReference type="InterPro" id="IPR051238">
    <property type="entry name" value="GDSL_esterase/lipase"/>
</dbReference>
<dbReference type="InterPro" id="IPR001087">
    <property type="entry name" value="GDSL"/>
</dbReference>
<dbReference type="Gene3D" id="3.40.50.1110">
    <property type="entry name" value="SGNH hydrolase"/>
    <property type="match status" value="1"/>
</dbReference>
<dbReference type="InterPro" id="IPR035669">
    <property type="entry name" value="SGNH_plant_lipase-like"/>
</dbReference>
<organism evidence="9 10">
    <name type="scientific">Daucus carota subsp. sativus</name>
    <name type="common">Carrot</name>
    <dbReference type="NCBI Taxonomy" id="79200"/>
    <lineage>
        <taxon>Eukaryota</taxon>
        <taxon>Viridiplantae</taxon>
        <taxon>Streptophyta</taxon>
        <taxon>Embryophyta</taxon>
        <taxon>Tracheophyta</taxon>
        <taxon>Spermatophyta</taxon>
        <taxon>Magnoliopsida</taxon>
        <taxon>eudicotyledons</taxon>
        <taxon>Gunneridae</taxon>
        <taxon>Pentapetalae</taxon>
        <taxon>asterids</taxon>
        <taxon>campanulids</taxon>
        <taxon>Apiales</taxon>
        <taxon>Apiaceae</taxon>
        <taxon>Apioideae</taxon>
        <taxon>Scandiceae</taxon>
        <taxon>Daucinae</taxon>
        <taxon>Daucus</taxon>
        <taxon>Daucus sect. Daucus</taxon>
    </lineage>
</organism>
<comment type="subcellular location">
    <subcellularLocation>
        <location evidence="1">Secreted</location>
    </subcellularLocation>
</comment>
<keyword evidence="6" id="KW-0442">Lipid degradation</keyword>
<feature type="signal peptide" evidence="8">
    <location>
        <begin position="1"/>
        <end position="28"/>
    </location>
</feature>
<dbReference type="Pfam" id="PF00657">
    <property type="entry name" value="Lipase_GDSL"/>
    <property type="match status" value="1"/>
</dbReference>
<dbReference type="AlphaFoldDB" id="A0AAF0WEF3"/>
<dbReference type="EMBL" id="CP093344">
    <property type="protein sequence ID" value="WOG86530.1"/>
    <property type="molecule type" value="Genomic_DNA"/>
</dbReference>
<keyword evidence="3" id="KW-0964">Secreted</keyword>
<keyword evidence="4 8" id="KW-0732">Signal</keyword>
<dbReference type="GO" id="GO:0016042">
    <property type="term" value="P:lipid catabolic process"/>
    <property type="evidence" value="ECO:0007669"/>
    <property type="project" value="UniProtKB-KW"/>
</dbReference>
<dbReference type="CDD" id="cd01837">
    <property type="entry name" value="SGNH_plant_lipase_like"/>
    <property type="match status" value="1"/>
</dbReference>
<evidence type="ECO:0000256" key="3">
    <source>
        <dbReference type="ARBA" id="ARBA00022525"/>
    </source>
</evidence>
<sequence length="364" mass="40014">MAPFSNSCIVSLVIILMVLKLQMFIIRAAPQVPCYFIFGDSLVDNGNNNNLITQAKVNYPPYGVDFVNQTATGRFCNGENTADIIGRYLGFANYTPPYATARGPEILQGVNYGSGGSGIRDESGQNLGDRFSFNEQLLNHGITVFQIGVLQGNASFTKEYLSKCIYTVGMGSNDYINNYYMPQKYLTSRTYTPEQYADVLIKQYTKQLRILYNQGGRKVAVFGLGLIGCAPEIVIKFGADASGCVDSVNAAVALFNDRLKPLVDDFNSNLPAAKFIYINITNINSGDPTLAGFSVFTPCCIASVDIGKGQCEPNLPPCTNRRVYIFWDNFHPTEAVNNITATRSYMAASPMDSYPMDIRSLAQR</sequence>
<reference evidence="9" key="1">
    <citation type="journal article" date="2016" name="Nat. Genet.">
        <title>A high-quality carrot genome assembly provides new insights into carotenoid accumulation and asterid genome evolution.</title>
        <authorList>
            <person name="Iorizzo M."/>
            <person name="Ellison S."/>
            <person name="Senalik D."/>
            <person name="Zeng P."/>
            <person name="Satapoomin P."/>
            <person name="Huang J."/>
            <person name="Bowman M."/>
            <person name="Iovene M."/>
            <person name="Sanseverino W."/>
            <person name="Cavagnaro P."/>
            <person name="Yildiz M."/>
            <person name="Macko-Podgorni A."/>
            <person name="Moranska E."/>
            <person name="Grzebelus E."/>
            <person name="Grzebelus D."/>
            <person name="Ashrafi H."/>
            <person name="Zheng Z."/>
            <person name="Cheng S."/>
            <person name="Spooner D."/>
            <person name="Van Deynze A."/>
            <person name="Simon P."/>
        </authorList>
    </citation>
    <scope>NUCLEOTIDE SEQUENCE</scope>
    <source>
        <tissue evidence="9">Leaf</tissue>
    </source>
</reference>
<dbReference type="PANTHER" id="PTHR45650">
    <property type="entry name" value="GDSL-LIKE LIPASE/ACYLHYDROLASE-RELATED"/>
    <property type="match status" value="1"/>
</dbReference>
<evidence type="ECO:0000256" key="2">
    <source>
        <dbReference type="ARBA" id="ARBA00008668"/>
    </source>
</evidence>
<feature type="chain" id="PRO_5042099873" evidence="8">
    <location>
        <begin position="29"/>
        <end position="364"/>
    </location>
</feature>
<dbReference type="PANTHER" id="PTHR45650:SF9">
    <property type="entry name" value="SGNH HYDROLASE-TYPE ESTERASE DOMAIN-CONTAINING PROTEIN"/>
    <property type="match status" value="1"/>
</dbReference>
<evidence type="ECO:0000313" key="10">
    <source>
        <dbReference type="Proteomes" id="UP000077755"/>
    </source>
</evidence>
<dbReference type="GO" id="GO:0005576">
    <property type="term" value="C:extracellular region"/>
    <property type="evidence" value="ECO:0007669"/>
    <property type="project" value="UniProtKB-SubCell"/>
</dbReference>
<name>A0AAF0WEF3_DAUCS</name>
<keyword evidence="5" id="KW-0378">Hydrolase</keyword>
<dbReference type="GO" id="GO:0016788">
    <property type="term" value="F:hydrolase activity, acting on ester bonds"/>
    <property type="evidence" value="ECO:0007669"/>
    <property type="project" value="InterPro"/>
</dbReference>
<evidence type="ECO:0000256" key="8">
    <source>
        <dbReference type="SAM" id="SignalP"/>
    </source>
</evidence>
<evidence type="ECO:0000256" key="6">
    <source>
        <dbReference type="ARBA" id="ARBA00022963"/>
    </source>
</evidence>
<evidence type="ECO:0000256" key="4">
    <source>
        <dbReference type="ARBA" id="ARBA00022729"/>
    </source>
</evidence>
<proteinExistence type="inferred from homology"/>
<keyword evidence="10" id="KW-1185">Reference proteome</keyword>
<comment type="similarity">
    <text evidence="2">Belongs to the 'GDSL' lipolytic enzyme family.</text>
</comment>
<evidence type="ECO:0000256" key="7">
    <source>
        <dbReference type="ARBA" id="ARBA00023098"/>
    </source>
</evidence>
<reference evidence="9" key="2">
    <citation type="submission" date="2022-03" db="EMBL/GenBank/DDBJ databases">
        <title>Draft title - Genomic analysis of global carrot germplasm unveils the trajectory of domestication and the origin of high carotenoid orange carrot.</title>
        <authorList>
            <person name="Iorizzo M."/>
            <person name="Ellison S."/>
            <person name="Senalik D."/>
            <person name="Macko-Podgorni A."/>
            <person name="Grzebelus D."/>
            <person name="Bostan H."/>
            <person name="Rolling W."/>
            <person name="Curaba J."/>
            <person name="Simon P."/>
        </authorList>
    </citation>
    <scope>NUCLEOTIDE SEQUENCE</scope>
    <source>
        <tissue evidence="9">Leaf</tissue>
    </source>
</reference>